<dbReference type="InParanoid" id="C5KMW0"/>
<dbReference type="Proteomes" id="UP000007800">
    <property type="component" value="Unassembled WGS sequence"/>
</dbReference>
<dbReference type="GeneID" id="9060305"/>
<name>C5KMW0_PERM5</name>
<evidence type="ECO:0000256" key="1">
    <source>
        <dbReference type="SAM" id="MobiDB-lite"/>
    </source>
</evidence>
<dbReference type="RefSeq" id="XP_002782473.1">
    <property type="nucleotide sequence ID" value="XM_002782427.1"/>
</dbReference>
<dbReference type="AlphaFoldDB" id="C5KMW0"/>
<dbReference type="EMBL" id="GG674496">
    <property type="protein sequence ID" value="EER14268.1"/>
    <property type="molecule type" value="Genomic_DNA"/>
</dbReference>
<evidence type="ECO:0000313" key="3">
    <source>
        <dbReference type="Proteomes" id="UP000007800"/>
    </source>
</evidence>
<keyword evidence="3" id="KW-1185">Reference proteome</keyword>
<organism evidence="3">
    <name type="scientific">Perkinsus marinus (strain ATCC 50983 / TXsc)</name>
    <dbReference type="NCBI Taxonomy" id="423536"/>
    <lineage>
        <taxon>Eukaryota</taxon>
        <taxon>Sar</taxon>
        <taxon>Alveolata</taxon>
        <taxon>Perkinsozoa</taxon>
        <taxon>Perkinsea</taxon>
        <taxon>Perkinsida</taxon>
        <taxon>Perkinsidae</taxon>
        <taxon>Perkinsus</taxon>
    </lineage>
</organism>
<sequence length="50" mass="5166">NGDGTAHKRSTSIANSYTVPLATVPYDTHSASLQSGPCSPESPLESCSEN</sequence>
<proteinExistence type="predicted"/>
<feature type="non-terminal residue" evidence="2">
    <location>
        <position position="1"/>
    </location>
</feature>
<feature type="compositionally biased region" description="Low complexity" evidence="1">
    <location>
        <begin position="35"/>
        <end position="50"/>
    </location>
</feature>
<gene>
    <name evidence="2" type="ORF">Pmar_PMAR029340</name>
</gene>
<feature type="region of interest" description="Disordered" evidence="1">
    <location>
        <begin position="28"/>
        <end position="50"/>
    </location>
</feature>
<feature type="non-terminal residue" evidence="2">
    <location>
        <position position="50"/>
    </location>
</feature>
<accession>C5KMW0</accession>
<protein>
    <submittedName>
        <fullName evidence="2">Uncharacterized protein</fullName>
    </submittedName>
</protein>
<evidence type="ECO:0000313" key="2">
    <source>
        <dbReference type="EMBL" id="EER14268.1"/>
    </source>
</evidence>
<reference evidence="2 3" key="1">
    <citation type="submission" date="2008-07" db="EMBL/GenBank/DDBJ databases">
        <authorList>
            <person name="El-Sayed N."/>
            <person name="Caler E."/>
            <person name="Inman J."/>
            <person name="Amedeo P."/>
            <person name="Hass B."/>
            <person name="Wortman J."/>
        </authorList>
    </citation>
    <scope>NUCLEOTIDE SEQUENCE [LARGE SCALE GENOMIC DNA]</scope>
    <source>
        <strain evidence="3">ATCC 50983 / TXsc</strain>
    </source>
</reference>